<dbReference type="AlphaFoldDB" id="A0A556C5Q1"/>
<dbReference type="EMBL" id="VLTK01000014">
    <property type="protein sequence ID" value="TSI12787.1"/>
    <property type="molecule type" value="Genomic_DNA"/>
</dbReference>
<gene>
    <name evidence="2" type="ORF">FO013_18540</name>
</gene>
<dbReference type="Pfam" id="PF14355">
    <property type="entry name" value="Abi_C"/>
    <property type="match status" value="1"/>
</dbReference>
<sequence>MSDTVLRDIDEMWMDELFPEAPKDLLPAGNGGQRVTRFQGYLDQVDWTSPSQVARAVRVFEVALRPLFDHPWAPDWDTSAHIARLRKLFARDNYTLHDEGHITGGETVNLDHEYLGDLRSAEVIFEHLRRIEEAPVRNDPALAIGSAKELVESTAKIVLRERGKNFDKNDDLPKLAGMASDALSIHPKQTAADNQHSIRKILGGALAISGGIAELRNTHGTGHGRDAPPSGLNRRHARLAVNGARLWCQFVLDTLADTNAPWKKIEDD</sequence>
<comment type="caution">
    <text evidence="2">The sequence shown here is derived from an EMBL/GenBank/DDBJ whole genome shotgun (WGS) entry which is preliminary data.</text>
</comment>
<organism evidence="2 3">
    <name type="scientific">Brevibacterium aurantiacum</name>
    <dbReference type="NCBI Taxonomy" id="273384"/>
    <lineage>
        <taxon>Bacteria</taxon>
        <taxon>Bacillati</taxon>
        <taxon>Actinomycetota</taxon>
        <taxon>Actinomycetes</taxon>
        <taxon>Micrococcales</taxon>
        <taxon>Brevibacteriaceae</taxon>
        <taxon>Brevibacterium</taxon>
    </lineage>
</organism>
<proteinExistence type="predicted"/>
<evidence type="ECO:0000259" key="1">
    <source>
        <dbReference type="Pfam" id="PF14355"/>
    </source>
</evidence>
<evidence type="ECO:0000313" key="2">
    <source>
        <dbReference type="EMBL" id="TSI12787.1"/>
    </source>
</evidence>
<name>A0A556C5Q1_BREAU</name>
<accession>A0A556C5Q1</accession>
<dbReference type="Proteomes" id="UP000316406">
    <property type="component" value="Unassembled WGS sequence"/>
</dbReference>
<dbReference type="InterPro" id="IPR026001">
    <property type="entry name" value="Abi-like_C"/>
</dbReference>
<dbReference type="OrthoDB" id="5139861at2"/>
<feature type="domain" description="Abortive infection protein-like C-terminal" evidence="1">
    <location>
        <begin position="173"/>
        <end position="253"/>
    </location>
</feature>
<protein>
    <recommendedName>
        <fullName evidence="1">Abortive infection protein-like C-terminal domain-containing protein</fullName>
    </recommendedName>
</protein>
<keyword evidence="3" id="KW-1185">Reference proteome</keyword>
<reference evidence="2 3" key="1">
    <citation type="submission" date="2019-07" db="EMBL/GenBank/DDBJ databases">
        <title>Draft genome sequence of Brevibacterium aurantiacum XU54 isolated from Xinjiang China.</title>
        <authorList>
            <person name="Xu X."/>
        </authorList>
    </citation>
    <scope>NUCLEOTIDE SEQUENCE [LARGE SCALE GENOMIC DNA]</scope>
    <source>
        <strain evidence="2 3">XU54</strain>
    </source>
</reference>
<dbReference type="RefSeq" id="WP_143924048.1">
    <property type="nucleotide sequence ID" value="NZ_VLTK01000014.1"/>
</dbReference>
<evidence type="ECO:0000313" key="3">
    <source>
        <dbReference type="Proteomes" id="UP000316406"/>
    </source>
</evidence>